<dbReference type="GeneID" id="78086256"/>
<dbReference type="PANTHER" id="PTHR46577">
    <property type="entry name" value="HTH-TYPE TRANSCRIPTIONAL REGULATORY PROTEIN GABR"/>
    <property type="match status" value="1"/>
</dbReference>
<dbReference type="GO" id="GO:0030170">
    <property type="term" value="F:pyridoxal phosphate binding"/>
    <property type="evidence" value="ECO:0007669"/>
    <property type="project" value="InterPro"/>
</dbReference>
<dbReference type="SUPFAM" id="SSF46785">
    <property type="entry name" value="Winged helix' DNA-binding domain"/>
    <property type="match status" value="1"/>
</dbReference>
<evidence type="ECO:0000313" key="8">
    <source>
        <dbReference type="Proteomes" id="UP000006034"/>
    </source>
</evidence>
<dbReference type="InterPro" id="IPR015424">
    <property type="entry name" value="PyrdxlP-dep_Trfase"/>
</dbReference>
<dbReference type="GO" id="GO:0003700">
    <property type="term" value="F:DNA-binding transcription factor activity"/>
    <property type="evidence" value="ECO:0007669"/>
    <property type="project" value="InterPro"/>
</dbReference>
<gene>
    <name evidence="7" type="ORF">HMPREF0179_01116</name>
</gene>
<keyword evidence="2" id="KW-0663">Pyridoxal phosphate</keyword>
<comment type="similarity">
    <text evidence="1">In the C-terminal section; belongs to the class-I pyridoxal-phosphate-dependent aminotransferase family.</text>
</comment>
<keyword evidence="5" id="KW-0804">Transcription</keyword>
<evidence type="ECO:0000256" key="5">
    <source>
        <dbReference type="ARBA" id="ARBA00023163"/>
    </source>
</evidence>
<dbReference type="InterPro" id="IPR036388">
    <property type="entry name" value="WH-like_DNA-bd_sf"/>
</dbReference>
<evidence type="ECO:0000256" key="2">
    <source>
        <dbReference type="ARBA" id="ARBA00022898"/>
    </source>
</evidence>
<keyword evidence="8" id="KW-1185">Reference proteome</keyword>
<dbReference type="Pfam" id="PF00155">
    <property type="entry name" value="Aminotran_1_2"/>
    <property type="match status" value="1"/>
</dbReference>
<dbReference type="HOGENOM" id="CLU_017584_0_0_7"/>
<proteinExistence type="inferred from homology"/>
<evidence type="ECO:0000256" key="1">
    <source>
        <dbReference type="ARBA" id="ARBA00005384"/>
    </source>
</evidence>
<dbReference type="SUPFAM" id="SSF53383">
    <property type="entry name" value="PLP-dependent transferases"/>
    <property type="match status" value="1"/>
</dbReference>
<dbReference type="InterPro" id="IPR036390">
    <property type="entry name" value="WH_DNA-bd_sf"/>
</dbReference>
<dbReference type="PANTHER" id="PTHR46577:SF1">
    <property type="entry name" value="HTH-TYPE TRANSCRIPTIONAL REGULATORY PROTEIN GABR"/>
    <property type="match status" value="1"/>
</dbReference>
<feature type="domain" description="HTH gntR-type" evidence="6">
    <location>
        <begin position="17"/>
        <end position="85"/>
    </location>
</feature>
<evidence type="ECO:0000313" key="7">
    <source>
        <dbReference type="EMBL" id="EFV45076.1"/>
    </source>
</evidence>
<dbReference type="AlphaFoldDB" id="E5Y4K4"/>
<dbReference type="GO" id="GO:0003677">
    <property type="term" value="F:DNA binding"/>
    <property type="evidence" value="ECO:0007669"/>
    <property type="project" value="UniProtKB-KW"/>
</dbReference>
<dbReference type="InterPro" id="IPR000524">
    <property type="entry name" value="Tscrpt_reg_HTH_GntR"/>
</dbReference>
<accession>E5Y4K4</accession>
<dbReference type="InterPro" id="IPR015421">
    <property type="entry name" value="PyrdxlP-dep_Trfase_major"/>
</dbReference>
<organism evidence="7 8">
    <name type="scientific">Bilophila wadsworthia (strain 3_1_6)</name>
    <dbReference type="NCBI Taxonomy" id="563192"/>
    <lineage>
        <taxon>Bacteria</taxon>
        <taxon>Pseudomonadati</taxon>
        <taxon>Thermodesulfobacteriota</taxon>
        <taxon>Desulfovibrionia</taxon>
        <taxon>Desulfovibrionales</taxon>
        <taxon>Desulfovibrionaceae</taxon>
        <taxon>Bilophila</taxon>
    </lineage>
</organism>
<dbReference type="STRING" id="563192.HMPREF0179_01116"/>
<dbReference type="RefSeq" id="WP_005025986.1">
    <property type="nucleotide sequence ID" value="NZ_KE150238.1"/>
</dbReference>
<keyword evidence="4" id="KW-0238">DNA-binding</keyword>
<dbReference type="eggNOG" id="COG1167">
    <property type="taxonomic scope" value="Bacteria"/>
</dbReference>
<sequence length="452" mass="49241">MKLLRLYQDQAREHPGEAKYMLVANAIAQGVEDGCLAPGESLPTHRELAEALGVTIGTVSRGYAEAAQRGLTVGVTGRGTFVTAPCHDVDVYEGAGRMHDLGFIAPFEYLNPDLNEAVAELSRYADLKELSNYQQPRGLLRHREAGAHWAGRYGLAVSPENLLVCAGAQHALLTVLASLFNPGDRIAAEQLSYPLLKQLARRLRLNLTPVRMDQGGMLPDSLEAACRAGGIKGLYLMPTCQNPTLAQIPEYRRRELVEICRRYDVMIIEDDVYALSLEHNLPPLASLAPERCCFIASTSEALSGGLRIAYLCPPDAVFAELERTISYTISMAPPLMAELATMWIRNGTADRVLAAKRREAAERNALARQLLDGFPLETRTTGFFCWLKLPDPWAAVAFAEAARQRGIIVADSDLFALNHASPEQGVRLALGGVRTREALADALGTLAGMLHG</sequence>
<dbReference type="CDD" id="cd00609">
    <property type="entry name" value="AAT_like"/>
    <property type="match status" value="1"/>
</dbReference>
<dbReference type="Proteomes" id="UP000006034">
    <property type="component" value="Unassembled WGS sequence"/>
</dbReference>
<protein>
    <recommendedName>
        <fullName evidence="6">HTH gntR-type domain-containing protein</fullName>
    </recommendedName>
</protein>
<name>E5Y4K4_BILW3</name>
<keyword evidence="3" id="KW-0805">Transcription regulation</keyword>
<dbReference type="EMBL" id="ADCP02000001">
    <property type="protein sequence ID" value="EFV45076.1"/>
    <property type="molecule type" value="Genomic_DNA"/>
</dbReference>
<reference evidence="7 8" key="2">
    <citation type="submission" date="2013-04" db="EMBL/GenBank/DDBJ databases">
        <title>The Genome Sequence of Bilophila wadsworthia 3_1_6.</title>
        <authorList>
            <consortium name="The Broad Institute Genomics Platform"/>
            <person name="Earl A."/>
            <person name="Ward D."/>
            <person name="Feldgarden M."/>
            <person name="Gevers D."/>
            <person name="Sibley C."/>
            <person name="Strauss J."/>
            <person name="Allen-Vercoe E."/>
            <person name="Walker B."/>
            <person name="Young S."/>
            <person name="Zeng Q."/>
            <person name="Gargeya S."/>
            <person name="Fitzgerald M."/>
            <person name="Haas B."/>
            <person name="Abouelleil A."/>
            <person name="Allen A.W."/>
            <person name="Alvarado L."/>
            <person name="Arachchi H.M."/>
            <person name="Berlin A.M."/>
            <person name="Chapman S.B."/>
            <person name="Gainer-Dewar J."/>
            <person name="Goldberg J."/>
            <person name="Griggs A."/>
            <person name="Gujja S."/>
            <person name="Hansen M."/>
            <person name="Howarth C."/>
            <person name="Imamovic A."/>
            <person name="Ireland A."/>
            <person name="Larimer J."/>
            <person name="McCowan C."/>
            <person name="Murphy C."/>
            <person name="Pearson M."/>
            <person name="Poon T.W."/>
            <person name="Priest M."/>
            <person name="Roberts A."/>
            <person name="Saif S."/>
            <person name="Shea T."/>
            <person name="Sisk P."/>
            <person name="Sykes S."/>
            <person name="Wortman J."/>
            <person name="Nusbaum C."/>
            <person name="Birren B."/>
        </authorList>
    </citation>
    <scope>NUCLEOTIDE SEQUENCE [LARGE SCALE GENOMIC DNA]</scope>
    <source>
        <strain evidence="7 8">3_1_6</strain>
    </source>
</reference>
<dbReference type="InterPro" id="IPR051446">
    <property type="entry name" value="HTH_trans_reg/aminotransferase"/>
</dbReference>
<evidence type="ECO:0000256" key="3">
    <source>
        <dbReference type="ARBA" id="ARBA00023015"/>
    </source>
</evidence>
<dbReference type="InterPro" id="IPR004839">
    <property type="entry name" value="Aminotransferase_I/II_large"/>
</dbReference>
<dbReference type="CDD" id="cd07377">
    <property type="entry name" value="WHTH_GntR"/>
    <property type="match status" value="1"/>
</dbReference>
<evidence type="ECO:0000256" key="4">
    <source>
        <dbReference type="ARBA" id="ARBA00023125"/>
    </source>
</evidence>
<reference evidence="7 8" key="1">
    <citation type="submission" date="2010-10" db="EMBL/GenBank/DDBJ databases">
        <authorList>
            <consortium name="The Broad Institute Genome Sequencing Platform"/>
            <person name="Ward D."/>
            <person name="Earl A."/>
            <person name="Feldgarden M."/>
            <person name="Young S.K."/>
            <person name="Gargeya S."/>
            <person name="Zeng Q."/>
            <person name="Alvarado L."/>
            <person name="Berlin A."/>
            <person name="Bochicchio J."/>
            <person name="Chapman S.B."/>
            <person name="Chen Z."/>
            <person name="Freedman E."/>
            <person name="Gellesch M."/>
            <person name="Goldberg J."/>
            <person name="Griggs A."/>
            <person name="Gujja S."/>
            <person name="Heilman E."/>
            <person name="Heiman D."/>
            <person name="Howarth C."/>
            <person name="Mehta T."/>
            <person name="Neiman D."/>
            <person name="Pearson M."/>
            <person name="Roberts A."/>
            <person name="Saif S."/>
            <person name="Shea T."/>
            <person name="Shenoy N."/>
            <person name="Sisk P."/>
            <person name="Stolte C."/>
            <person name="Sykes S."/>
            <person name="White J."/>
            <person name="Yandava C."/>
            <person name="Allen-Vercoe E."/>
            <person name="Sibley C."/>
            <person name="Ambrose C.E."/>
            <person name="Strauss J."/>
            <person name="Daigneault M."/>
            <person name="Haas B."/>
            <person name="Nusbaum C."/>
            <person name="Birren B."/>
        </authorList>
    </citation>
    <scope>NUCLEOTIDE SEQUENCE [LARGE SCALE GENOMIC DNA]</scope>
    <source>
        <strain evidence="7 8">3_1_6</strain>
    </source>
</reference>
<dbReference type="Pfam" id="PF00392">
    <property type="entry name" value="GntR"/>
    <property type="match status" value="1"/>
</dbReference>
<dbReference type="SMART" id="SM00345">
    <property type="entry name" value="HTH_GNTR"/>
    <property type="match status" value="1"/>
</dbReference>
<dbReference type="Gene3D" id="1.10.10.10">
    <property type="entry name" value="Winged helix-like DNA-binding domain superfamily/Winged helix DNA-binding domain"/>
    <property type="match status" value="1"/>
</dbReference>
<evidence type="ECO:0000259" key="6">
    <source>
        <dbReference type="PROSITE" id="PS50949"/>
    </source>
</evidence>
<comment type="caution">
    <text evidence="7">The sequence shown here is derived from an EMBL/GenBank/DDBJ whole genome shotgun (WGS) entry which is preliminary data.</text>
</comment>
<dbReference type="OrthoDB" id="9794015at2"/>
<dbReference type="Gene3D" id="3.40.640.10">
    <property type="entry name" value="Type I PLP-dependent aspartate aminotransferase-like (Major domain)"/>
    <property type="match status" value="1"/>
</dbReference>
<dbReference type="PROSITE" id="PS50949">
    <property type="entry name" value="HTH_GNTR"/>
    <property type="match status" value="1"/>
</dbReference>